<feature type="non-terminal residue" evidence="1">
    <location>
        <position position="1"/>
    </location>
</feature>
<evidence type="ECO:0000313" key="2">
    <source>
        <dbReference type="Proteomes" id="UP000824540"/>
    </source>
</evidence>
<evidence type="ECO:0000313" key="1">
    <source>
        <dbReference type="EMBL" id="KAG9354855.1"/>
    </source>
</evidence>
<dbReference type="PANTHER" id="PTHR12563:SF15">
    <property type="entry name" value="GLYCEROL-3-PHOSPHATE ACYLTRANSFERASE 2, MITOCHONDRIAL"/>
    <property type="match status" value="1"/>
</dbReference>
<dbReference type="GO" id="GO:0034587">
    <property type="term" value="P:piRNA processing"/>
    <property type="evidence" value="ECO:0007669"/>
    <property type="project" value="TreeGrafter"/>
</dbReference>
<dbReference type="OrthoDB" id="5962536at2759"/>
<dbReference type="InterPro" id="IPR022284">
    <property type="entry name" value="GPAT/DHAPAT"/>
</dbReference>
<dbReference type="GO" id="GO:0031966">
    <property type="term" value="C:mitochondrial membrane"/>
    <property type="evidence" value="ECO:0007669"/>
    <property type="project" value="TreeGrafter"/>
</dbReference>
<name>A0A8T2PU24_9TELE</name>
<organism evidence="1 2">
    <name type="scientific">Albula glossodonta</name>
    <name type="common">roundjaw bonefish</name>
    <dbReference type="NCBI Taxonomy" id="121402"/>
    <lineage>
        <taxon>Eukaryota</taxon>
        <taxon>Metazoa</taxon>
        <taxon>Chordata</taxon>
        <taxon>Craniata</taxon>
        <taxon>Vertebrata</taxon>
        <taxon>Euteleostomi</taxon>
        <taxon>Actinopterygii</taxon>
        <taxon>Neopterygii</taxon>
        <taxon>Teleostei</taxon>
        <taxon>Albuliformes</taxon>
        <taxon>Albulidae</taxon>
        <taxon>Albula</taxon>
    </lineage>
</organism>
<keyword evidence="2" id="KW-1185">Reference proteome</keyword>
<dbReference type="EMBL" id="JAFBMS010000002">
    <property type="protein sequence ID" value="KAG9354855.1"/>
    <property type="molecule type" value="Genomic_DNA"/>
</dbReference>
<evidence type="ECO:0008006" key="3">
    <source>
        <dbReference type="Google" id="ProtNLM"/>
    </source>
</evidence>
<dbReference type="Proteomes" id="UP000824540">
    <property type="component" value="Unassembled WGS sequence"/>
</dbReference>
<reference evidence="1" key="1">
    <citation type="thesis" date="2021" institute="BYU ScholarsArchive" country="Provo, UT, USA">
        <title>Applications of and Algorithms for Genome Assembly and Genomic Analyses with an Emphasis on Marine Teleosts.</title>
        <authorList>
            <person name="Pickett B.D."/>
        </authorList>
    </citation>
    <scope>NUCLEOTIDE SEQUENCE</scope>
    <source>
        <strain evidence="1">HI-2016</strain>
    </source>
</reference>
<dbReference type="GO" id="GO:0006072">
    <property type="term" value="P:glycerol-3-phosphate metabolic process"/>
    <property type="evidence" value="ECO:0007669"/>
    <property type="project" value="TreeGrafter"/>
</dbReference>
<comment type="caution">
    <text evidence="1">The sequence shown here is derived from an EMBL/GenBank/DDBJ whole genome shotgun (WGS) entry which is preliminary data.</text>
</comment>
<gene>
    <name evidence="1" type="ORF">JZ751_001568</name>
</gene>
<sequence>MPSSGPAAKTAGGKLFSNQHQLQQALSQRVVLGLERETVSSKRIFPVCVRMWAVITWASVFLQLSWAVKIKKRLKPVAPFLGKFRPVVGKCCHQCTPKSLDLKLLKTSPALGFQNLLDVNETYTRYRGWLVRRLCCVLFVGGCRVYPSSAEDRLDRVCASSRVQKLLSLTDGMVELNGQQHHTVTTRGCATHILPIIDTCISPVLLRVSSWVLLKLLNAVFCSVQVNLSQMAALHRATELVEYSNPRTRSLPLTHRSHAHSSLLGQAPEPRPRPGRCSRQEERPLVFVSILQCGLDYALIPLVLFCHNLRVPYTVYHLQLGNTWLRLRTPLFSPATPPHCGIQYFNTFMTRLSGVLSAPLVLPVNLQGKWMVKVKSLQWLQSVLRRLGVILLPPHPVTEQDAEKESLYGPIMTSFVAELLRDGQSLSLTLDPGSGRGGQWLARVWEAVRDGMVPDVNLVPVSVAYDCPPSHGAPRQGGLLSLLRYALSMLCGGQRGSVRVHIAQAFSLKETFETERCRVDGGHPLQELLLPAIFKTRSDAVFGQKCVSWVLPPSCCPELPPAERQFTVALTLHLLYSTASCTAVMSTSLVSCLLLHKHRKVNGCP</sequence>
<dbReference type="GO" id="GO:0019432">
    <property type="term" value="P:triglyceride biosynthetic process"/>
    <property type="evidence" value="ECO:0007669"/>
    <property type="project" value="TreeGrafter"/>
</dbReference>
<proteinExistence type="predicted"/>
<dbReference type="GO" id="GO:0004366">
    <property type="term" value="F:glycerol-3-phosphate O-acyltransferase activity"/>
    <property type="evidence" value="ECO:0007669"/>
    <property type="project" value="TreeGrafter"/>
</dbReference>
<dbReference type="PANTHER" id="PTHR12563">
    <property type="entry name" value="GLYCEROL-3-PHOSPHATE ACYLTRANSFERASE"/>
    <property type="match status" value="1"/>
</dbReference>
<accession>A0A8T2PU24</accession>
<dbReference type="GO" id="GO:0006631">
    <property type="term" value="P:fatty acid metabolic process"/>
    <property type="evidence" value="ECO:0007669"/>
    <property type="project" value="TreeGrafter"/>
</dbReference>
<dbReference type="GO" id="GO:0008654">
    <property type="term" value="P:phospholipid biosynthetic process"/>
    <property type="evidence" value="ECO:0007669"/>
    <property type="project" value="TreeGrafter"/>
</dbReference>
<protein>
    <recommendedName>
        <fullName evidence="3">Glycerol-3-phosphate acyltransferase 2, mitochondrial</fullName>
    </recommendedName>
</protein>
<dbReference type="AlphaFoldDB" id="A0A8T2PU24"/>